<protein>
    <submittedName>
        <fullName evidence="6">Zf-HC2 domain-containing protein</fullName>
    </submittedName>
</protein>
<evidence type="ECO:0000259" key="5">
    <source>
        <dbReference type="Pfam" id="PF13490"/>
    </source>
</evidence>
<feature type="transmembrane region" description="Helical" evidence="4">
    <location>
        <begin position="86"/>
        <end position="106"/>
    </location>
</feature>
<dbReference type="EMBL" id="JAKRKC020000001">
    <property type="protein sequence ID" value="MCK2214937.1"/>
    <property type="molecule type" value="Genomic_DNA"/>
</dbReference>
<evidence type="ECO:0000256" key="3">
    <source>
        <dbReference type="SAM" id="MobiDB-lite"/>
    </source>
</evidence>
<accession>A0ABT0FRI3</accession>
<evidence type="ECO:0000313" key="7">
    <source>
        <dbReference type="Proteomes" id="UP001317259"/>
    </source>
</evidence>
<evidence type="ECO:0000313" key="6">
    <source>
        <dbReference type="EMBL" id="MCK2214937.1"/>
    </source>
</evidence>
<keyword evidence="1" id="KW-0805">Transcription regulation</keyword>
<sequence length="261" mass="27743">MTCEEVRMSLGVHALGALDPEEALEVDRHLADCEACGAELLELEDVTSYLEKVSERDVELVASPPRQVLDRLLNDRVRRTRRGRMLLLSAASVAALVLGGTVWSAVTGDGGPATTAAQAPESAASAREPATMADQGQALSAGPERKAVPTPSASSRAVTGPEFKGENEEADYYATVMAWPDEDGTELGVQVRGVPAGTRCHVLVIGAAGQRDVTESWVIGTGAYSRRTAFRTETRLALKDIARFELVDDRSGKVLVKVAGK</sequence>
<dbReference type="InterPro" id="IPR027383">
    <property type="entry name" value="Znf_put"/>
</dbReference>
<name>A0ABT0FRI3_9ACTN</name>
<dbReference type="Proteomes" id="UP001317259">
    <property type="component" value="Unassembled WGS sequence"/>
</dbReference>
<dbReference type="Pfam" id="PF13490">
    <property type="entry name" value="zf-HC2"/>
    <property type="match status" value="1"/>
</dbReference>
<keyword evidence="7" id="KW-1185">Reference proteome</keyword>
<feature type="compositionally biased region" description="Low complexity" evidence="3">
    <location>
        <begin position="112"/>
        <end position="131"/>
    </location>
</feature>
<evidence type="ECO:0000256" key="1">
    <source>
        <dbReference type="ARBA" id="ARBA00023015"/>
    </source>
</evidence>
<feature type="domain" description="Putative zinc-finger" evidence="5">
    <location>
        <begin position="3"/>
        <end position="36"/>
    </location>
</feature>
<dbReference type="RefSeq" id="WP_242381555.1">
    <property type="nucleotide sequence ID" value="NZ_JAKRKC020000001.1"/>
</dbReference>
<comment type="caution">
    <text evidence="6">The sequence shown here is derived from an EMBL/GenBank/DDBJ whole genome shotgun (WGS) entry which is preliminary data.</text>
</comment>
<feature type="region of interest" description="Disordered" evidence="3">
    <location>
        <begin position="112"/>
        <end position="164"/>
    </location>
</feature>
<evidence type="ECO:0000256" key="2">
    <source>
        <dbReference type="ARBA" id="ARBA00023163"/>
    </source>
</evidence>
<proteinExistence type="predicted"/>
<keyword evidence="2" id="KW-0804">Transcription</keyword>
<organism evidence="6 7">
    <name type="scientific">Actinomadura luzonensis</name>
    <dbReference type="NCBI Taxonomy" id="2805427"/>
    <lineage>
        <taxon>Bacteria</taxon>
        <taxon>Bacillati</taxon>
        <taxon>Actinomycetota</taxon>
        <taxon>Actinomycetes</taxon>
        <taxon>Streptosporangiales</taxon>
        <taxon>Thermomonosporaceae</taxon>
        <taxon>Actinomadura</taxon>
    </lineage>
</organism>
<evidence type="ECO:0000256" key="4">
    <source>
        <dbReference type="SAM" id="Phobius"/>
    </source>
</evidence>
<reference evidence="6 7" key="1">
    <citation type="submission" date="2022-04" db="EMBL/GenBank/DDBJ databases">
        <title>Genome draft of Actinomadura sp. ATCC 31491.</title>
        <authorList>
            <person name="Shi X."/>
            <person name="Du Y."/>
        </authorList>
    </citation>
    <scope>NUCLEOTIDE SEQUENCE [LARGE SCALE GENOMIC DNA]</scope>
    <source>
        <strain evidence="6 7">ATCC 31491</strain>
    </source>
</reference>
<keyword evidence="4" id="KW-1133">Transmembrane helix</keyword>
<keyword evidence="4" id="KW-0472">Membrane</keyword>
<dbReference type="InterPro" id="IPR041916">
    <property type="entry name" value="Anti_sigma_zinc_sf"/>
</dbReference>
<keyword evidence="4" id="KW-0812">Transmembrane</keyword>
<gene>
    <name evidence="6" type="ORF">MF672_014245</name>
</gene>
<dbReference type="Gene3D" id="1.10.10.1320">
    <property type="entry name" value="Anti-sigma factor, zinc-finger domain"/>
    <property type="match status" value="1"/>
</dbReference>